<evidence type="ECO:0000313" key="2">
    <source>
        <dbReference type="Proteomes" id="UP000266861"/>
    </source>
</evidence>
<name>A0A397HFY6_9GLOM</name>
<accession>A0A397HFY6</accession>
<gene>
    <name evidence="1" type="ORF">Glove_344g57</name>
</gene>
<evidence type="ECO:0000313" key="1">
    <source>
        <dbReference type="EMBL" id="RHZ62061.1"/>
    </source>
</evidence>
<organism evidence="1 2">
    <name type="scientific">Diversispora epigaea</name>
    <dbReference type="NCBI Taxonomy" id="1348612"/>
    <lineage>
        <taxon>Eukaryota</taxon>
        <taxon>Fungi</taxon>
        <taxon>Fungi incertae sedis</taxon>
        <taxon>Mucoromycota</taxon>
        <taxon>Glomeromycotina</taxon>
        <taxon>Glomeromycetes</taxon>
        <taxon>Diversisporales</taxon>
        <taxon>Diversisporaceae</taxon>
        <taxon>Diversispora</taxon>
    </lineage>
</organism>
<keyword evidence="2" id="KW-1185">Reference proteome</keyword>
<protein>
    <submittedName>
        <fullName evidence="1">Uncharacterized protein</fullName>
    </submittedName>
</protein>
<reference evidence="1 2" key="1">
    <citation type="submission" date="2018-08" db="EMBL/GenBank/DDBJ databases">
        <title>Genome and evolution of the arbuscular mycorrhizal fungus Diversispora epigaea (formerly Glomus versiforme) and its bacterial endosymbionts.</title>
        <authorList>
            <person name="Sun X."/>
            <person name="Fei Z."/>
            <person name="Harrison M."/>
        </authorList>
    </citation>
    <scope>NUCLEOTIDE SEQUENCE [LARGE SCALE GENOMIC DNA]</scope>
    <source>
        <strain evidence="1 2">IT104</strain>
    </source>
</reference>
<dbReference type="OrthoDB" id="6247875at2759"/>
<comment type="caution">
    <text evidence="1">The sequence shown here is derived from an EMBL/GenBank/DDBJ whole genome shotgun (WGS) entry which is preliminary data.</text>
</comment>
<sequence>MRVISKVNKEQYEKLVARVVNLPIHRCPVFKYRPLSKKNIDRGNLQNIQSITEYTEYTE</sequence>
<proteinExistence type="predicted"/>
<dbReference type="AlphaFoldDB" id="A0A397HFY6"/>
<dbReference type="Proteomes" id="UP000266861">
    <property type="component" value="Unassembled WGS sequence"/>
</dbReference>
<dbReference type="EMBL" id="PQFF01000314">
    <property type="protein sequence ID" value="RHZ62061.1"/>
    <property type="molecule type" value="Genomic_DNA"/>
</dbReference>